<dbReference type="Pfam" id="PF06527">
    <property type="entry name" value="TniQ"/>
    <property type="match status" value="1"/>
</dbReference>
<organism evidence="2 3">
    <name type="scientific">Flavobacterium cupreum</name>
    <dbReference type="NCBI Taxonomy" id="2133766"/>
    <lineage>
        <taxon>Bacteria</taxon>
        <taxon>Pseudomonadati</taxon>
        <taxon>Bacteroidota</taxon>
        <taxon>Flavobacteriia</taxon>
        <taxon>Flavobacteriales</taxon>
        <taxon>Flavobacteriaceae</taxon>
        <taxon>Flavobacterium</taxon>
    </lineage>
</organism>
<dbReference type="RefSeq" id="WP_127340248.1">
    <property type="nucleotide sequence ID" value="NZ_QWDM01000016.1"/>
</dbReference>
<keyword evidence="3" id="KW-1185">Reference proteome</keyword>
<dbReference type="AlphaFoldDB" id="A0A434A2M1"/>
<protein>
    <recommendedName>
        <fullName evidence="1">TniQ domain-containing protein</fullName>
    </recommendedName>
</protein>
<feature type="domain" description="TniQ" evidence="1">
    <location>
        <begin position="12"/>
        <end position="141"/>
    </location>
</feature>
<sequence length="321" mass="38088">MNLDKQIWPGYIPPENDELFSSWFIRLCNEHKIKSHSFSKIYFNNAPIWNRDVDLYCPELIKEKIKAYTFLSNTQIESLFLDSYQDLLFNENKDKLFTVNSLGILHRKRKLNGLRYCPGCIDGEKIYFRKNWRLSTSLVCNTCNLMLLDNCPTCKSPICFHRLETGYKSSLLEYPLNICWVCKNNLYIDPSKVPATDLLKQYQTYIDNTLINGYNDKTQYSFQYFYILISLQKKIISKSSGWSRIKNASRIEYESILCQVDFNSKDLSLLRNSLLVSYLILQKSPKNFKTFCSNYNLRYSDFTKDLHKVPFWFINFFRDSF</sequence>
<accession>A0A434A2M1</accession>
<gene>
    <name evidence="2" type="ORF">D0817_20905</name>
</gene>
<evidence type="ECO:0000313" key="2">
    <source>
        <dbReference type="EMBL" id="RUT68586.1"/>
    </source>
</evidence>
<dbReference type="OrthoDB" id="9036115at2"/>
<dbReference type="Proteomes" id="UP000288102">
    <property type="component" value="Unassembled WGS sequence"/>
</dbReference>
<dbReference type="InterPro" id="IPR009492">
    <property type="entry name" value="TniQ"/>
</dbReference>
<comment type="caution">
    <text evidence="2">The sequence shown here is derived from an EMBL/GenBank/DDBJ whole genome shotgun (WGS) entry which is preliminary data.</text>
</comment>
<evidence type="ECO:0000313" key="3">
    <source>
        <dbReference type="Proteomes" id="UP000288102"/>
    </source>
</evidence>
<evidence type="ECO:0000259" key="1">
    <source>
        <dbReference type="Pfam" id="PF06527"/>
    </source>
</evidence>
<proteinExistence type="predicted"/>
<reference evidence="3" key="1">
    <citation type="journal article" date="2019" name="Syst. Appl. Microbiol.">
        <title>Flavobacterium circumlabens sp. nov. and Flavobacterium cupreum sp. nov., two psychrotrophic species isolated from Antarctic environmental samples.</title>
        <authorList>
            <person name="Kralova S."/>
            <person name="Busse H.-J."/>
            <person name="Svec P."/>
            <person name="Maslanova I."/>
            <person name="Stankova E."/>
            <person name="Bartak M."/>
            <person name="Sedlacek I."/>
        </authorList>
    </citation>
    <scope>NUCLEOTIDE SEQUENCE [LARGE SCALE GENOMIC DNA]</scope>
    <source>
        <strain evidence="3">CCM 8825</strain>
    </source>
</reference>
<dbReference type="EMBL" id="QWDM01000016">
    <property type="protein sequence ID" value="RUT68586.1"/>
    <property type="molecule type" value="Genomic_DNA"/>
</dbReference>
<name>A0A434A2M1_9FLAO</name>